<protein>
    <recommendedName>
        <fullName evidence="5">Sushi domain-containing protein</fullName>
    </recommendedName>
</protein>
<evidence type="ECO:0000256" key="2">
    <source>
        <dbReference type="ARBA" id="ARBA00022729"/>
    </source>
</evidence>
<dbReference type="GO" id="GO:0005615">
    <property type="term" value="C:extracellular space"/>
    <property type="evidence" value="ECO:0007669"/>
    <property type="project" value="TreeGrafter"/>
</dbReference>
<dbReference type="Gene3D" id="2.10.70.10">
    <property type="entry name" value="Complement Module, domain 1"/>
    <property type="match status" value="3"/>
</dbReference>
<accession>A0A674JN54</accession>
<comment type="caution">
    <text evidence="4">Lacks conserved residue(s) required for the propagation of feature annotation.</text>
</comment>
<dbReference type="GO" id="GO:0006956">
    <property type="term" value="P:complement activation"/>
    <property type="evidence" value="ECO:0007669"/>
    <property type="project" value="TreeGrafter"/>
</dbReference>
<dbReference type="InterPro" id="IPR000436">
    <property type="entry name" value="Sushi_SCR_CCP_dom"/>
</dbReference>
<dbReference type="GO" id="GO:0001851">
    <property type="term" value="F:complement component C3b binding"/>
    <property type="evidence" value="ECO:0007669"/>
    <property type="project" value="TreeGrafter"/>
</dbReference>
<evidence type="ECO:0000313" key="7">
    <source>
        <dbReference type="Proteomes" id="UP000472274"/>
    </source>
</evidence>
<proteinExistence type="predicted"/>
<dbReference type="Pfam" id="PF00084">
    <property type="entry name" value="Sushi"/>
    <property type="match status" value="2"/>
</dbReference>
<dbReference type="InterPro" id="IPR035976">
    <property type="entry name" value="Sushi/SCR/CCP_sf"/>
</dbReference>
<dbReference type="InterPro" id="IPR051503">
    <property type="entry name" value="ComplSys_Reg/VirEntry_Med"/>
</dbReference>
<dbReference type="Ensembl" id="ENSTMTT00000023597.1">
    <property type="protein sequence ID" value="ENSTMTP00000022790.1"/>
    <property type="gene ID" value="ENSTMTG00000016628.1"/>
</dbReference>
<evidence type="ECO:0000256" key="1">
    <source>
        <dbReference type="ARBA" id="ARBA00022659"/>
    </source>
</evidence>
<dbReference type="PANTHER" id="PTHR45785">
    <property type="entry name" value="COMPLEMENT FACTOR H-RELATED"/>
    <property type="match status" value="1"/>
</dbReference>
<organism evidence="6 7">
    <name type="scientific">Terrapene triunguis</name>
    <name type="common">Three-toed box turtle</name>
    <dbReference type="NCBI Taxonomy" id="2587831"/>
    <lineage>
        <taxon>Eukaryota</taxon>
        <taxon>Metazoa</taxon>
        <taxon>Chordata</taxon>
        <taxon>Craniata</taxon>
        <taxon>Vertebrata</taxon>
        <taxon>Euteleostomi</taxon>
        <taxon>Archelosauria</taxon>
        <taxon>Testudinata</taxon>
        <taxon>Testudines</taxon>
        <taxon>Cryptodira</taxon>
        <taxon>Durocryptodira</taxon>
        <taxon>Testudinoidea</taxon>
        <taxon>Emydidae</taxon>
        <taxon>Terrapene</taxon>
    </lineage>
</organism>
<dbReference type="FunFam" id="2.10.70.10:FF:000054">
    <property type="entry name" value="Complement inhibitory factor H"/>
    <property type="match status" value="1"/>
</dbReference>
<name>A0A674JN54_9SAUR</name>
<dbReference type="CDD" id="cd00033">
    <property type="entry name" value="CCP"/>
    <property type="match status" value="1"/>
</dbReference>
<dbReference type="Proteomes" id="UP000472274">
    <property type="component" value="Unplaced"/>
</dbReference>
<keyword evidence="2" id="KW-0732">Signal</keyword>
<feature type="domain" description="Sushi" evidence="5">
    <location>
        <begin position="89"/>
        <end position="147"/>
    </location>
</feature>
<reference evidence="6" key="2">
    <citation type="submission" date="2025-09" db="UniProtKB">
        <authorList>
            <consortium name="Ensembl"/>
        </authorList>
    </citation>
    <scope>IDENTIFICATION</scope>
</reference>
<evidence type="ECO:0000256" key="3">
    <source>
        <dbReference type="ARBA" id="ARBA00023157"/>
    </source>
</evidence>
<dbReference type="SUPFAM" id="SSF57535">
    <property type="entry name" value="Complement control module/SCR domain"/>
    <property type="match status" value="2"/>
</dbReference>
<evidence type="ECO:0000256" key="4">
    <source>
        <dbReference type="PROSITE-ProRule" id="PRU00302"/>
    </source>
</evidence>
<dbReference type="SMART" id="SM00032">
    <property type="entry name" value="CCP"/>
    <property type="match status" value="2"/>
</dbReference>
<dbReference type="PROSITE" id="PS50923">
    <property type="entry name" value="SUSHI"/>
    <property type="match status" value="1"/>
</dbReference>
<keyword evidence="7" id="KW-1185">Reference proteome</keyword>
<dbReference type="AlphaFoldDB" id="A0A674JN54"/>
<sequence>ISLLQGRFISLYFTYQNGSVPVKLCDYPHIENGRLTGYYKNHREKDFPVRLGVTIFYRCLDGYVSKSESTWNLIRCTADGWDPMPKCLKKCSPGHLENGRFLSSYSKTYKEGDEISYECADEHSPKNLQYKVTRTKNDWSPTPRCILKNMQDLCNINGYFYASKNRFNLNEEATYRCQTGYTTPEGNEMGEDTMPQRWMAPFLFGVHIWEHLQD</sequence>
<dbReference type="PANTHER" id="PTHR45785:SF7">
    <property type="entry name" value="COMPLEMENT FACTOR H"/>
    <property type="match status" value="1"/>
</dbReference>
<evidence type="ECO:0000313" key="6">
    <source>
        <dbReference type="Ensembl" id="ENSTMTP00000022790.1"/>
    </source>
</evidence>
<dbReference type="GeneTree" id="ENSGT00940000154386"/>
<keyword evidence="3" id="KW-1015">Disulfide bond</keyword>
<evidence type="ECO:0000259" key="5">
    <source>
        <dbReference type="PROSITE" id="PS50923"/>
    </source>
</evidence>
<keyword evidence="1 4" id="KW-0768">Sushi</keyword>
<reference evidence="6" key="1">
    <citation type="submission" date="2025-08" db="UniProtKB">
        <authorList>
            <consortium name="Ensembl"/>
        </authorList>
    </citation>
    <scope>IDENTIFICATION</scope>
</reference>